<reference evidence="1" key="1">
    <citation type="submission" date="2023-06" db="EMBL/GenBank/DDBJ databases">
        <title>Phylogenetic Diversity of Rhizobium strains.</title>
        <authorList>
            <person name="Moura F.T."/>
            <person name="Helene L.C.F."/>
            <person name="Hungria M."/>
        </authorList>
    </citation>
    <scope>NUCLEOTIDE SEQUENCE</scope>
    <source>
        <strain evidence="1">CCGE526</strain>
    </source>
</reference>
<dbReference type="Proteomes" id="UP001172645">
    <property type="component" value="Unassembled WGS sequence"/>
</dbReference>
<evidence type="ECO:0000313" key="2">
    <source>
        <dbReference type="Proteomes" id="UP001172645"/>
    </source>
</evidence>
<protein>
    <submittedName>
        <fullName evidence="1">Uncharacterized protein</fullName>
    </submittedName>
</protein>
<dbReference type="RefSeq" id="WP_285867725.1">
    <property type="nucleotide sequence ID" value="NZ_JARFYM010000004.1"/>
</dbReference>
<comment type="caution">
    <text evidence="1">The sequence shown here is derived from an EMBL/GenBank/DDBJ whole genome shotgun (WGS) entry which is preliminary data.</text>
</comment>
<accession>A0ABT7JR71</accession>
<gene>
    <name evidence="1" type="ORF">PY649_08070</name>
</gene>
<name>A0ABT7JR71_9HYPH</name>
<proteinExistence type="predicted"/>
<organism evidence="1 2">
    <name type="scientific">Rhizobium mayense</name>
    <dbReference type="NCBI Taxonomy" id="1312184"/>
    <lineage>
        <taxon>Bacteria</taxon>
        <taxon>Pseudomonadati</taxon>
        <taxon>Pseudomonadota</taxon>
        <taxon>Alphaproteobacteria</taxon>
        <taxon>Hyphomicrobiales</taxon>
        <taxon>Rhizobiaceae</taxon>
        <taxon>Rhizobium/Agrobacterium group</taxon>
        <taxon>Rhizobium</taxon>
    </lineage>
</organism>
<keyword evidence="2" id="KW-1185">Reference proteome</keyword>
<dbReference type="EMBL" id="JARFYM010000004">
    <property type="protein sequence ID" value="MDL2398844.1"/>
    <property type="molecule type" value="Genomic_DNA"/>
</dbReference>
<sequence>MTDASSSSVSVSDTSGTAYQNSSTYLFVPGALGKDSTVATDDANTPGAYFRLGSYSDMETGAQKNSANQALFFPRNHLKDEMLNGSQSVGKGILLACNGRLMMRSSEETYLHSTGSINIDTEDKLNVHADKDILVTSNETITIQNAQSKAITIIAGNGQGNLTTKGLQATIEINGNEFKSTTSDSFSYYRCNVYTYKLGGMVDVTLGGKFSYWLGDALSITTSIDLTISLSIAMTLYVVKIDIGLIKLDFVRNKYEMKEGNFIASKANFFIFGAKAETAVTKADETAVSNQTKAVDSGDAGVQTWVKGVVSKVSGPDSEISEIKSNM</sequence>
<evidence type="ECO:0000313" key="1">
    <source>
        <dbReference type="EMBL" id="MDL2398844.1"/>
    </source>
</evidence>